<dbReference type="Gene3D" id="1.25.40.10">
    <property type="entry name" value="Tetratricopeptide repeat domain"/>
    <property type="match status" value="2"/>
</dbReference>
<evidence type="ECO:0000313" key="7">
    <source>
        <dbReference type="EMBL" id="RPB23518.1"/>
    </source>
</evidence>
<comment type="subunit">
    <text evidence="4">Binds to mitochondrial small subunit 15S rRNA.</text>
</comment>
<keyword evidence="2" id="KW-0677">Repeat</keyword>
<organism evidence="7 8">
    <name type="scientific">Terfezia boudieri ATCC MYA-4762</name>
    <dbReference type="NCBI Taxonomy" id="1051890"/>
    <lineage>
        <taxon>Eukaryota</taxon>
        <taxon>Fungi</taxon>
        <taxon>Dikarya</taxon>
        <taxon>Ascomycota</taxon>
        <taxon>Pezizomycotina</taxon>
        <taxon>Pezizomycetes</taxon>
        <taxon>Pezizales</taxon>
        <taxon>Pezizaceae</taxon>
        <taxon>Terfezia</taxon>
    </lineage>
</organism>
<feature type="compositionally biased region" description="Acidic residues" evidence="6">
    <location>
        <begin position="935"/>
        <end position="983"/>
    </location>
</feature>
<name>A0A3N4LPD7_9PEZI</name>
<keyword evidence="8" id="KW-1185">Reference proteome</keyword>
<feature type="compositionally biased region" description="Low complexity" evidence="6">
    <location>
        <begin position="90"/>
        <end position="117"/>
    </location>
</feature>
<dbReference type="PANTHER" id="PTHR47936">
    <property type="entry name" value="PPR_LONG DOMAIN-CONTAINING PROTEIN"/>
    <property type="match status" value="1"/>
</dbReference>
<comment type="function">
    <text evidence="3">Regulates mitochondrial small subunit maturation by controlling 15S rRNA 5'-end processing. Localizes to the 5' precursor of the 15S rRNA in a position that is subsequently occupied by mS47 in the mature yeast mtSSU. Uses structure and sequence-specific RNA recognition, binding to a single-stranded region of the precursor and specifically recognizing bases -6 to -1. The exchange of Ccm1 for mS47 is coupled to the irreversible removal of precursor rRNA that is accompanied by conformational changes of the mitoribosomal proteins uS5m and mS26. These conformational changes signal completion of 5'-end rRNA processing through protection of the mature 5'-end of the 15S rRNA and stabilization of mS47. The removal of the 5' precursor together with the dissociation of Ccm1 may be catalyzed by the 5'-3' exoribonuclease Pet127. Involved in the specific removal of group I introns in mitochondrial encoded transcripts.</text>
</comment>
<dbReference type="InterPro" id="IPR002885">
    <property type="entry name" value="PPR_rpt"/>
</dbReference>
<evidence type="ECO:0000256" key="4">
    <source>
        <dbReference type="ARBA" id="ARBA00044511"/>
    </source>
</evidence>
<dbReference type="EMBL" id="ML121546">
    <property type="protein sequence ID" value="RPB23518.1"/>
    <property type="molecule type" value="Genomic_DNA"/>
</dbReference>
<dbReference type="PROSITE" id="PS51375">
    <property type="entry name" value="PPR"/>
    <property type="match status" value="1"/>
</dbReference>
<feature type="repeat" description="PPR" evidence="5">
    <location>
        <begin position="194"/>
        <end position="228"/>
    </location>
</feature>
<sequence>MLDCQLCWRRYLRALLTSQSACSPSILPSPRPTGPHLRRLLTTSTSRTSAAQPEPATQGGNHIRLGIIRLEDRLAYRQSQALQKAQLPTSRSPSSPSASSRLPSRSPSSSSASSRLPSRPPSSPSASSRLPNSRPVPKSKNFPQSRLTVSEDPAKLAAQTKRLLDVAASNPSTEARLVPLTYVRAATSAGKTDTTAAWNELISHALDTGDPMGAFKHYNDMKKRGVSPNNHTYTILISGLALPQNVKHATSLPRALATYRALKDRERDSKGGRGKAEWNLIHTNAILKVCSKAGAVEEMWQIVRELPEEGKNSADAKTYTSLINGLRQMRGPGGRPYWSNAEPELKHELGDRWDPRRLDIAECQRIEETVDDAERMWGGLLTRYTNGKLTIDEELICAMARMRLSSTRSRDWHKVFSMMEELYGIPNLLTGDGKGPPIGAGKARWSPPGAPMAQTATLGVLLAAAEHVQASPTVVKAYWDHFTQTLRVNPDVENYHGYLRALRRSREGQVAADLVEAMVKNAIESLDKLSNTKGPSSRRRNPGDRSQNKKFVPHSASEAYTGLPPIPILKTFTIALSCCKRLTTTGAATSTPKHCYMYANVVRILNAFDSLYKKFSSLPPIQPGTATSPDSYQSASQAILSQETACRVYTKFLETAHVLAGQDPQVAKQALKRATSPPEEEEVKRGKKPPSPKTAHAEPPALPPHLPTLLSSSRTPPPHATTLAETILRLAVDALKEPRATWGHGERDELVRNTEMLKVVLGKKSPGPNPFQEKITRKERSFASSSTAQPEAWNARYIRAKQRGAMGGDEGVENAEDSATAWQPDSARDREKKRMDAWGLRAKVGAIGEASRLKHHKLDFEEVKERARSDFRGERESGREGGGCNGSLRQERSEGERDRDRGDRNWRGSINESEGEYVGGLNENKAETGNKDTETESEDTETECEDTETECEDTETECEDTETESEDTETECEGTETESEDTETESKDTETEGQNENVMAGILTNRHAPLTVICLIPVGLVLAGPIPPLPQTHPHLPASKFPVTEAGTALPPTNGSTSTPHVVWLNITLPQHKQTLVQAKAQPKNP</sequence>
<protein>
    <recommendedName>
        <fullName evidence="9">Pentacotripeptide-repeat region of PRORP domain-containing protein</fullName>
    </recommendedName>
</protein>
<evidence type="ECO:0000313" key="8">
    <source>
        <dbReference type="Proteomes" id="UP000267821"/>
    </source>
</evidence>
<evidence type="ECO:0000256" key="5">
    <source>
        <dbReference type="PROSITE-ProRule" id="PRU00708"/>
    </source>
</evidence>
<feature type="region of interest" description="Disordered" evidence="6">
    <location>
        <begin position="526"/>
        <end position="554"/>
    </location>
</feature>
<dbReference type="STRING" id="1051890.A0A3N4LPD7"/>
<feature type="compositionally biased region" description="Basic and acidic residues" evidence="6">
    <location>
        <begin position="889"/>
        <end position="906"/>
    </location>
</feature>
<feature type="region of interest" description="Disordered" evidence="6">
    <location>
        <begin position="805"/>
        <end position="834"/>
    </location>
</feature>
<feature type="compositionally biased region" description="Low complexity" evidence="6">
    <location>
        <begin position="124"/>
        <end position="135"/>
    </location>
</feature>
<feature type="compositionally biased region" description="Basic and acidic residues" evidence="6">
    <location>
        <begin position="924"/>
        <end position="934"/>
    </location>
</feature>
<gene>
    <name evidence="7" type="ORF">L211DRAFT_849775</name>
</gene>
<dbReference type="Pfam" id="PF13041">
    <property type="entry name" value="PPR_2"/>
    <property type="match status" value="1"/>
</dbReference>
<evidence type="ECO:0000256" key="2">
    <source>
        <dbReference type="ARBA" id="ARBA00022737"/>
    </source>
</evidence>
<feature type="compositionally biased region" description="Basic and acidic residues" evidence="6">
    <location>
        <begin position="864"/>
        <end position="879"/>
    </location>
</feature>
<evidence type="ECO:0008006" key="9">
    <source>
        <dbReference type="Google" id="ProtNLM"/>
    </source>
</evidence>
<proteinExistence type="inferred from homology"/>
<feature type="region of interest" description="Disordered" evidence="6">
    <location>
        <begin position="44"/>
        <end position="64"/>
    </location>
</feature>
<accession>A0A3N4LPD7</accession>
<dbReference type="OrthoDB" id="185373at2759"/>
<evidence type="ECO:0000256" key="3">
    <source>
        <dbReference type="ARBA" id="ARBA00044493"/>
    </source>
</evidence>
<reference evidence="7 8" key="1">
    <citation type="journal article" date="2018" name="Nat. Ecol. Evol.">
        <title>Pezizomycetes genomes reveal the molecular basis of ectomycorrhizal truffle lifestyle.</title>
        <authorList>
            <person name="Murat C."/>
            <person name="Payen T."/>
            <person name="Noel B."/>
            <person name="Kuo A."/>
            <person name="Morin E."/>
            <person name="Chen J."/>
            <person name="Kohler A."/>
            <person name="Krizsan K."/>
            <person name="Balestrini R."/>
            <person name="Da Silva C."/>
            <person name="Montanini B."/>
            <person name="Hainaut M."/>
            <person name="Levati E."/>
            <person name="Barry K.W."/>
            <person name="Belfiori B."/>
            <person name="Cichocki N."/>
            <person name="Clum A."/>
            <person name="Dockter R.B."/>
            <person name="Fauchery L."/>
            <person name="Guy J."/>
            <person name="Iotti M."/>
            <person name="Le Tacon F."/>
            <person name="Lindquist E.A."/>
            <person name="Lipzen A."/>
            <person name="Malagnac F."/>
            <person name="Mello A."/>
            <person name="Molinier V."/>
            <person name="Miyauchi S."/>
            <person name="Poulain J."/>
            <person name="Riccioni C."/>
            <person name="Rubini A."/>
            <person name="Sitrit Y."/>
            <person name="Splivallo R."/>
            <person name="Traeger S."/>
            <person name="Wang M."/>
            <person name="Zifcakova L."/>
            <person name="Wipf D."/>
            <person name="Zambonelli A."/>
            <person name="Paolocci F."/>
            <person name="Nowrousian M."/>
            <person name="Ottonello S."/>
            <person name="Baldrian P."/>
            <person name="Spatafora J.W."/>
            <person name="Henrissat B."/>
            <person name="Nagy L.G."/>
            <person name="Aury J.M."/>
            <person name="Wincker P."/>
            <person name="Grigoriev I.V."/>
            <person name="Bonfante P."/>
            <person name="Martin F.M."/>
        </authorList>
    </citation>
    <scope>NUCLEOTIDE SEQUENCE [LARGE SCALE GENOMIC DNA]</scope>
    <source>
        <strain evidence="7 8">ATCC MYA-4762</strain>
    </source>
</reference>
<dbReference type="InParanoid" id="A0A3N4LPD7"/>
<dbReference type="PANTHER" id="PTHR47936:SF1">
    <property type="entry name" value="PENTATRICOPEPTIDE REPEAT-CONTAINING PROTEIN GUN1, CHLOROPLASTIC"/>
    <property type="match status" value="1"/>
</dbReference>
<dbReference type="AlphaFoldDB" id="A0A3N4LPD7"/>
<comment type="similarity">
    <text evidence="1">Belongs to the CCM1 family.</text>
</comment>
<dbReference type="Proteomes" id="UP000267821">
    <property type="component" value="Unassembled WGS sequence"/>
</dbReference>
<evidence type="ECO:0000256" key="6">
    <source>
        <dbReference type="SAM" id="MobiDB-lite"/>
    </source>
</evidence>
<evidence type="ECO:0000256" key="1">
    <source>
        <dbReference type="ARBA" id="ARBA00006192"/>
    </source>
</evidence>
<dbReference type="InterPro" id="IPR011990">
    <property type="entry name" value="TPR-like_helical_dom_sf"/>
</dbReference>
<feature type="region of interest" description="Disordered" evidence="6">
    <location>
        <begin position="79"/>
        <end position="151"/>
    </location>
</feature>
<feature type="region of interest" description="Disordered" evidence="6">
    <location>
        <begin position="864"/>
        <end position="993"/>
    </location>
</feature>
<feature type="region of interest" description="Disordered" evidence="6">
    <location>
        <begin position="667"/>
        <end position="720"/>
    </location>
</feature>
<feature type="compositionally biased region" description="Polar residues" evidence="6">
    <location>
        <begin position="79"/>
        <end position="89"/>
    </location>
</feature>